<dbReference type="Proteomes" id="UP001372338">
    <property type="component" value="Unassembled WGS sequence"/>
</dbReference>
<name>A0AAN9HXC5_CROPI</name>
<reference evidence="2 3" key="1">
    <citation type="submission" date="2024-01" db="EMBL/GenBank/DDBJ databases">
        <title>The genomes of 5 underutilized Papilionoideae crops provide insights into root nodulation and disease resistanc.</title>
        <authorList>
            <person name="Yuan L."/>
        </authorList>
    </citation>
    <scope>NUCLEOTIDE SEQUENCE [LARGE SCALE GENOMIC DNA]</scope>
    <source>
        <strain evidence="2">ZHUSHIDOU_FW_LH</strain>
        <tissue evidence="2">Leaf</tissue>
    </source>
</reference>
<gene>
    <name evidence="2" type="ORF">RIF29_31077</name>
</gene>
<keyword evidence="3" id="KW-1185">Reference proteome</keyword>
<evidence type="ECO:0000313" key="2">
    <source>
        <dbReference type="EMBL" id="KAK7257244.1"/>
    </source>
</evidence>
<protein>
    <submittedName>
        <fullName evidence="2">Uncharacterized protein</fullName>
    </submittedName>
</protein>
<evidence type="ECO:0000256" key="1">
    <source>
        <dbReference type="SAM" id="Coils"/>
    </source>
</evidence>
<organism evidence="2 3">
    <name type="scientific">Crotalaria pallida</name>
    <name type="common">Smooth rattlebox</name>
    <name type="synonym">Crotalaria striata</name>
    <dbReference type="NCBI Taxonomy" id="3830"/>
    <lineage>
        <taxon>Eukaryota</taxon>
        <taxon>Viridiplantae</taxon>
        <taxon>Streptophyta</taxon>
        <taxon>Embryophyta</taxon>
        <taxon>Tracheophyta</taxon>
        <taxon>Spermatophyta</taxon>
        <taxon>Magnoliopsida</taxon>
        <taxon>eudicotyledons</taxon>
        <taxon>Gunneridae</taxon>
        <taxon>Pentapetalae</taxon>
        <taxon>rosids</taxon>
        <taxon>fabids</taxon>
        <taxon>Fabales</taxon>
        <taxon>Fabaceae</taxon>
        <taxon>Papilionoideae</taxon>
        <taxon>50 kb inversion clade</taxon>
        <taxon>genistoids sensu lato</taxon>
        <taxon>core genistoids</taxon>
        <taxon>Crotalarieae</taxon>
        <taxon>Crotalaria</taxon>
    </lineage>
</organism>
<accession>A0AAN9HXC5</accession>
<evidence type="ECO:0000313" key="3">
    <source>
        <dbReference type="Proteomes" id="UP001372338"/>
    </source>
</evidence>
<dbReference type="EMBL" id="JAYWIO010000006">
    <property type="protein sequence ID" value="KAK7257244.1"/>
    <property type="molecule type" value="Genomic_DNA"/>
</dbReference>
<dbReference type="AlphaFoldDB" id="A0AAN9HXC5"/>
<sequence length="194" mass="22096">MTPDVYLVVLPNKTPENTNKRKEILVDEVEHVEPTIQRRVRGRFVDEIDGEEEESRSPLPASVPLRKTSIWRTIELRVTDLEEKLDASIVRERKLKEELAYLKEELADLKVKFGNDIAALEAKAQFTNKIHEIESKLKEAQIEINWLAVKANLQGPSKVTLDLTSCVSYDPSYIMDQIEVEPLPGPTELSLGHP</sequence>
<comment type="caution">
    <text evidence="2">The sequence shown here is derived from an EMBL/GenBank/DDBJ whole genome shotgun (WGS) entry which is preliminary data.</text>
</comment>
<proteinExistence type="predicted"/>
<keyword evidence="1" id="KW-0175">Coiled coil</keyword>
<feature type="coiled-coil region" evidence="1">
    <location>
        <begin position="78"/>
        <end position="143"/>
    </location>
</feature>